<dbReference type="EMBL" id="CM046398">
    <property type="protein sequence ID" value="KAI8532482.1"/>
    <property type="molecule type" value="Genomic_DNA"/>
</dbReference>
<reference evidence="1" key="1">
    <citation type="submission" date="2022-02" db="EMBL/GenBank/DDBJ databases">
        <title>Plant Genome Project.</title>
        <authorList>
            <person name="Zhang R.-G."/>
        </authorList>
    </citation>
    <scope>NUCLEOTIDE SEQUENCE</scope>
    <source>
        <strain evidence="1">AT1</strain>
    </source>
</reference>
<protein>
    <submittedName>
        <fullName evidence="1">Uncharacterized protein</fullName>
    </submittedName>
</protein>
<dbReference type="Proteomes" id="UP001062846">
    <property type="component" value="Chromosome 11"/>
</dbReference>
<accession>A0ACC0LW00</accession>
<comment type="caution">
    <text evidence="1">The sequence shown here is derived from an EMBL/GenBank/DDBJ whole genome shotgun (WGS) entry which is preliminary data.</text>
</comment>
<evidence type="ECO:0000313" key="1">
    <source>
        <dbReference type="EMBL" id="KAI8532482.1"/>
    </source>
</evidence>
<organism evidence="1 2">
    <name type="scientific">Rhododendron molle</name>
    <name type="common">Chinese azalea</name>
    <name type="synonym">Azalea mollis</name>
    <dbReference type="NCBI Taxonomy" id="49168"/>
    <lineage>
        <taxon>Eukaryota</taxon>
        <taxon>Viridiplantae</taxon>
        <taxon>Streptophyta</taxon>
        <taxon>Embryophyta</taxon>
        <taxon>Tracheophyta</taxon>
        <taxon>Spermatophyta</taxon>
        <taxon>Magnoliopsida</taxon>
        <taxon>eudicotyledons</taxon>
        <taxon>Gunneridae</taxon>
        <taxon>Pentapetalae</taxon>
        <taxon>asterids</taxon>
        <taxon>Ericales</taxon>
        <taxon>Ericaceae</taxon>
        <taxon>Ericoideae</taxon>
        <taxon>Rhodoreae</taxon>
        <taxon>Rhododendron</taxon>
    </lineage>
</organism>
<gene>
    <name evidence="1" type="ORF">RHMOL_Rhmol11G0218100</name>
</gene>
<evidence type="ECO:0000313" key="2">
    <source>
        <dbReference type="Proteomes" id="UP001062846"/>
    </source>
</evidence>
<proteinExistence type="predicted"/>
<keyword evidence="2" id="KW-1185">Reference proteome</keyword>
<sequence length="169" mass="18654">MAPECVVTRKASKESDVYSFGVVTMEIACGRRPTDPNAQENEVKMVDWVWELYGNGKILEAVDPRLGDEYDEKVMKCWMVVGLKPSIRQANLVLNFEAPLSVLPEKIPVPMSFGHIGNSFGSYGNLLFYGSGSSSQVQSLNYNGKRNNSVAKSQPSPVAVFFLSPRITT</sequence>
<name>A0ACC0LW00_RHOML</name>